<sequence length="76" mass="8378">MIRRRPQPPPDRSARSILEEALDAALIDTVPASDSINPSQWTELLQEELATNTSPDEASEEARIELYLKGPTAFSA</sequence>
<reference evidence="1 2" key="1">
    <citation type="submission" date="2020-03" db="EMBL/GenBank/DDBJ databases">
        <title>The genome sequence of Microvirga sp. c23x22.</title>
        <authorList>
            <person name="Zhang X."/>
        </authorList>
    </citation>
    <scope>NUCLEOTIDE SEQUENCE [LARGE SCALE GENOMIC DNA]</scope>
    <source>
        <strain evidence="2">c23x22</strain>
    </source>
</reference>
<proteinExistence type="predicted"/>
<gene>
    <name evidence="1" type="ORF">HB375_06655</name>
</gene>
<dbReference type="EMBL" id="JAATJS010000002">
    <property type="protein sequence ID" value="NIX76296.1"/>
    <property type="molecule type" value="Genomic_DNA"/>
</dbReference>
<evidence type="ECO:0000313" key="2">
    <source>
        <dbReference type="Proteomes" id="UP000707352"/>
    </source>
</evidence>
<organism evidence="1 2">
    <name type="scientific">Microvirga terricola</name>
    <dbReference type="NCBI Taxonomy" id="2719797"/>
    <lineage>
        <taxon>Bacteria</taxon>
        <taxon>Pseudomonadati</taxon>
        <taxon>Pseudomonadota</taxon>
        <taxon>Alphaproteobacteria</taxon>
        <taxon>Hyphomicrobiales</taxon>
        <taxon>Methylobacteriaceae</taxon>
        <taxon>Microvirga</taxon>
    </lineage>
</organism>
<dbReference type="Proteomes" id="UP000707352">
    <property type="component" value="Unassembled WGS sequence"/>
</dbReference>
<comment type="caution">
    <text evidence="1">The sequence shown here is derived from an EMBL/GenBank/DDBJ whole genome shotgun (WGS) entry which is preliminary data.</text>
</comment>
<accession>A0ABX0VB56</accession>
<keyword evidence="2" id="KW-1185">Reference proteome</keyword>
<evidence type="ECO:0000313" key="1">
    <source>
        <dbReference type="EMBL" id="NIX76296.1"/>
    </source>
</evidence>
<protein>
    <submittedName>
        <fullName evidence="1">Uncharacterized protein</fullName>
    </submittedName>
</protein>
<name>A0ABX0VB56_9HYPH</name>
<dbReference type="RefSeq" id="WP_167672187.1">
    <property type="nucleotide sequence ID" value="NZ_JAATJS010000002.1"/>
</dbReference>